<dbReference type="EMBL" id="JAIMJA010000011">
    <property type="protein sequence ID" value="MCE2595529.1"/>
    <property type="molecule type" value="Genomic_DNA"/>
</dbReference>
<accession>A0ABS8W941</accession>
<evidence type="ECO:0000313" key="2">
    <source>
        <dbReference type="EMBL" id="MCE2595529.1"/>
    </source>
</evidence>
<evidence type="ECO:0000313" key="3">
    <source>
        <dbReference type="Proteomes" id="UP001201273"/>
    </source>
</evidence>
<protein>
    <submittedName>
        <fullName evidence="2">EscU/YscU/HrcU family type III secretion system export apparatus switch protein</fullName>
    </submittedName>
</protein>
<dbReference type="Proteomes" id="UP001201273">
    <property type="component" value="Unassembled WGS sequence"/>
</dbReference>
<reference evidence="2 3" key="1">
    <citation type="journal article" date="2022" name="Environ. Microbiol. Rep.">
        <title>Eco-phylogenetic analyses reveal divergent evolution of vitamin B12 metabolism in the marine bacterial family 'Psychromonadaceae'.</title>
        <authorList>
            <person name="Jin X."/>
            <person name="Yang Y."/>
            <person name="Cao H."/>
            <person name="Gao B."/>
            <person name="Zhao Z."/>
        </authorList>
    </citation>
    <scope>NUCLEOTIDE SEQUENCE [LARGE SCALE GENOMIC DNA]</scope>
    <source>
        <strain evidence="2 3">MKS20</strain>
    </source>
</reference>
<comment type="caution">
    <text evidence="2">The sequence shown here is derived from an EMBL/GenBank/DDBJ whole genome shotgun (WGS) entry which is preliminary data.</text>
</comment>
<dbReference type="RefSeq" id="WP_233053003.1">
    <property type="nucleotide sequence ID" value="NZ_JAIMJA010000011.1"/>
</dbReference>
<organism evidence="2 3">
    <name type="scientific">Motilimonas cestriensis</name>
    <dbReference type="NCBI Taxonomy" id="2742685"/>
    <lineage>
        <taxon>Bacteria</taxon>
        <taxon>Pseudomonadati</taxon>
        <taxon>Pseudomonadota</taxon>
        <taxon>Gammaproteobacteria</taxon>
        <taxon>Alteromonadales</taxon>
        <taxon>Alteromonadales genera incertae sedis</taxon>
        <taxon>Motilimonas</taxon>
    </lineage>
</organism>
<dbReference type="Pfam" id="PF01312">
    <property type="entry name" value="Bac_export_2"/>
    <property type="match status" value="1"/>
</dbReference>
<dbReference type="InterPro" id="IPR029025">
    <property type="entry name" value="T3SS_substrate_exporter_C"/>
</dbReference>
<keyword evidence="3" id="KW-1185">Reference proteome</keyword>
<evidence type="ECO:0000256" key="1">
    <source>
        <dbReference type="ARBA" id="ARBA00010690"/>
    </source>
</evidence>
<dbReference type="InterPro" id="IPR006135">
    <property type="entry name" value="T3SS_substrate_exporter"/>
</dbReference>
<sequence>MKKSIAISYIDKSKSPVVSQKKQADEADALNQAALEAGLIVHQDEHLLSLLDSLEQGDEIPEALYTVIAELISFSYLLQGKFPEHWNHPSEQVDIEI</sequence>
<name>A0ABS8W941_9GAMM</name>
<gene>
    <name evidence="2" type="ORF">K6Y31_11935</name>
</gene>
<proteinExistence type="inferred from homology"/>
<comment type="similarity">
    <text evidence="1">Belongs to the type III secretion exporter family.</text>
</comment>
<dbReference type="SUPFAM" id="SSF160544">
    <property type="entry name" value="EscU C-terminal domain-like"/>
    <property type="match status" value="1"/>
</dbReference>
<dbReference type="Gene3D" id="3.40.1690.10">
    <property type="entry name" value="secretion proteins EscU"/>
    <property type="match status" value="1"/>
</dbReference>